<dbReference type="GO" id="GO:0000287">
    <property type="term" value="F:magnesium ion binding"/>
    <property type="evidence" value="ECO:0007669"/>
    <property type="project" value="UniProtKB-UniRule"/>
</dbReference>
<dbReference type="GO" id="GO:0006284">
    <property type="term" value="P:base-excision repair"/>
    <property type="evidence" value="ECO:0007669"/>
    <property type="project" value="UniProtKB-UniRule"/>
</dbReference>
<dbReference type="GO" id="GO:0017108">
    <property type="term" value="F:5'-flap endonuclease activity"/>
    <property type="evidence" value="ECO:0007669"/>
    <property type="project" value="UniProtKB-UniRule"/>
</dbReference>
<keyword evidence="10 15" id="KW-0460">Magnesium</keyword>
<feature type="compositionally biased region" description="Basic residues" evidence="16">
    <location>
        <begin position="368"/>
        <end position="377"/>
    </location>
</feature>
<dbReference type="InterPro" id="IPR008918">
    <property type="entry name" value="HhH2"/>
</dbReference>
<dbReference type="InterPro" id="IPR029060">
    <property type="entry name" value="PIN-like_dom_sf"/>
</dbReference>
<evidence type="ECO:0000256" key="9">
    <source>
        <dbReference type="ARBA" id="ARBA00022839"/>
    </source>
</evidence>
<keyword evidence="13 15" id="KW-0539">Nucleus</keyword>
<dbReference type="PANTHER" id="PTHR11081">
    <property type="entry name" value="FLAP ENDONUCLEASE FAMILY MEMBER"/>
    <property type="match status" value="1"/>
</dbReference>
<organism evidence="20 21">
    <name type="scientific">Conidiobolus coronatus (strain ATCC 28846 / CBS 209.66 / NRRL 28638)</name>
    <name type="common">Delacroixia coronata</name>
    <dbReference type="NCBI Taxonomy" id="796925"/>
    <lineage>
        <taxon>Eukaryota</taxon>
        <taxon>Fungi</taxon>
        <taxon>Fungi incertae sedis</taxon>
        <taxon>Zoopagomycota</taxon>
        <taxon>Entomophthoromycotina</taxon>
        <taxon>Entomophthoromycetes</taxon>
        <taxon>Entomophthorales</taxon>
        <taxon>Ancylistaceae</taxon>
        <taxon>Conidiobolus</taxon>
    </lineage>
</organism>
<dbReference type="Proteomes" id="UP000070444">
    <property type="component" value="Unassembled WGS sequence"/>
</dbReference>
<dbReference type="CDD" id="cd09867">
    <property type="entry name" value="PIN_FEN1"/>
    <property type="match status" value="1"/>
</dbReference>
<dbReference type="InterPro" id="IPR019974">
    <property type="entry name" value="XPG_CS"/>
</dbReference>
<dbReference type="STRING" id="796925.A0A137P3T0"/>
<evidence type="ECO:0000259" key="17">
    <source>
        <dbReference type="SMART" id="SM00475"/>
    </source>
</evidence>
<feature type="domain" description="XPG-I" evidence="18">
    <location>
        <begin position="147"/>
        <end position="219"/>
    </location>
</feature>
<evidence type="ECO:0000256" key="8">
    <source>
        <dbReference type="ARBA" id="ARBA00022801"/>
    </source>
</evidence>
<keyword evidence="21" id="KW-1185">Reference proteome</keyword>
<dbReference type="InterPro" id="IPR002421">
    <property type="entry name" value="5-3_exonuclease"/>
</dbReference>
<feature type="region of interest" description="Disordered" evidence="16">
    <location>
        <begin position="95"/>
        <end position="124"/>
    </location>
</feature>
<dbReference type="InterPro" id="IPR006086">
    <property type="entry name" value="XPG-I_dom"/>
</dbReference>
<evidence type="ECO:0000256" key="2">
    <source>
        <dbReference type="ARBA" id="ARBA00022553"/>
    </source>
</evidence>
<dbReference type="PROSITE" id="PS00842">
    <property type="entry name" value="XPG_2"/>
    <property type="match status" value="1"/>
</dbReference>
<dbReference type="OMA" id="MGIPWVQ"/>
<feature type="compositionally biased region" description="Basic and acidic residues" evidence="16">
    <location>
        <begin position="344"/>
        <end position="355"/>
    </location>
</feature>
<dbReference type="GO" id="GO:0043137">
    <property type="term" value="P:DNA replication, removal of RNA primer"/>
    <property type="evidence" value="ECO:0007669"/>
    <property type="project" value="UniProtKB-UniRule"/>
</dbReference>
<dbReference type="FunFam" id="1.10.150.20:FF:000009">
    <property type="entry name" value="Flap endonuclease 1"/>
    <property type="match status" value="1"/>
</dbReference>
<comment type="function">
    <text evidence="15">Structure-specific nuclease with 5'-flap endonuclease and 5'-3' exonuclease activities involved in DNA replication and repair. During DNA replication, cleaves the 5'-overhanging flap structure that is generated by displacement synthesis when DNA polymerase encounters the 5'-end of a downstream Okazaki fragment. It enters the flap from the 5'-end and then tracks to cleave the flap base, leaving a nick for ligation. Also involved in the long patch base excision repair (LP-BER) pathway, by cleaving within the apurinic/apyrimidinic (AP) site-terminated flap. Acts as a genome stabilization factor that prevents flaps from equilibrating into structures that lead to duplications and deletions. Also possesses 5'-3' exonuclease activity on nicked or gapped double-stranded DNA, and exhibits RNase H activity. Also involved in replication and repair of rDNA and in repairing mitochondrial DNA.</text>
</comment>
<keyword evidence="11 15" id="KW-0496">Mitochondrion</keyword>
<keyword evidence="7 15" id="KW-0227">DNA damage</keyword>
<evidence type="ECO:0000256" key="14">
    <source>
        <dbReference type="ARBA" id="ARBA00034726"/>
    </source>
</evidence>
<dbReference type="SMART" id="SM00485">
    <property type="entry name" value="XPGN"/>
    <property type="match status" value="1"/>
</dbReference>
<evidence type="ECO:0000256" key="11">
    <source>
        <dbReference type="ARBA" id="ARBA00023128"/>
    </source>
</evidence>
<dbReference type="GO" id="GO:0003677">
    <property type="term" value="F:DNA binding"/>
    <property type="evidence" value="ECO:0007669"/>
    <property type="project" value="UniProtKB-UniRule"/>
</dbReference>
<dbReference type="HAMAP" id="MF_00614">
    <property type="entry name" value="Fen"/>
    <property type="match status" value="1"/>
</dbReference>
<evidence type="ECO:0000256" key="3">
    <source>
        <dbReference type="ARBA" id="ARBA00022705"/>
    </source>
</evidence>
<evidence type="ECO:0000256" key="13">
    <source>
        <dbReference type="ARBA" id="ARBA00023242"/>
    </source>
</evidence>
<dbReference type="GO" id="GO:0005730">
    <property type="term" value="C:nucleolus"/>
    <property type="evidence" value="ECO:0007669"/>
    <property type="project" value="UniProtKB-SubCell"/>
</dbReference>
<dbReference type="EC" id="3.1.-.-" evidence="15"/>
<dbReference type="InterPro" id="IPR006085">
    <property type="entry name" value="XPG_DNA_repair_N"/>
</dbReference>
<evidence type="ECO:0000256" key="16">
    <source>
        <dbReference type="SAM" id="MobiDB-lite"/>
    </source>
</evidence>
<evidence type="ECO:0000256" key="4">
    <source>
        <dbReference type="ARBA" id="ARBA00022722"/>
    </source>
</evidence>
<dbReference type="InterPro" id="IPR006084">
    <property type="entry name" value="XPG/Rad2"/>
</dbReference>
<comment type="similarity">
    <text evidence="14 15">Belongs to the XPG/RAD2 endonuclease family. FEN1 subfamily.</text>
</comment>
<proteinExistence type="inferred from homology"/>
<dbReference type="EMBL" id="KQ964526">
    <property type="protein sequence ID" value="KXN69677.1"/>
    <property type="molecule type" value="Genomic_DNA"/>
</dbReference>
<dbReference type="SMART" id="SM00475">
    <property type="entry name" value="53EXOc"/>
    <property type="match status" value="1"/>
</dbReference>
<dbReference type="Gene3D" id="1.10.150.20">
    <property type="entry name" value="5' to 3' exonuclease, C-terminal subdomain"/>
    <property type="match status" value="1"/>
</dbReference>
<sequence length="377" mass="41898">MGIQGLTKLISENAPGAIKKLDIKNYFGRKVAIDASTTIYQFLISIRGQDGANLQTEDGQTTSHILGMFYRTIRMVDHGIKPVYVFDGKPPQMKSGELAKRSAKRDEAQKSLEEAKETGDAEEEAKFTRRLVKATPEHSQECKKLLELMGIPFIQAPTEAEAQCAALCKAGKVFAAVSEDMDTLTFSSPVLLRNLTQPESKKLPVSEFNLEKVLEDLGLSMESFIDLCILMGCDYCDSIRGIGPHRALNLIKQHGNIETILENLDKEKYPLPPNFNYVGARELFLTPDVEDAGQMDFKWNKPDEEGLIKFLVDEKGFSKERVLGGIKKLEKNLNASTQSRLDSFFKKLPVPEDKKSGKRAAPAAKETPKKKGKKGGK</sequence>
<dbReference type="GO" id="GO:0005739">
    <property type="term" value="C:mitochondrion"/>
    <property type="evidence" value="ECO:0007669"/>
    <property type="project" value="UniProtKB-SubCell"/>
</dbReference>
<dbReference type="SMART" id="SM00279">
    <property type="entry name" value="HhH2"/>
    <property type="match status" value="1"/>
</dbReference>
<dbReference type="GO" id="GO:0005654">
    <property type="term" value="C:nucleoplasm"/>
    <property type="evidence" value="ECO:0007669"/>
    <property type="project" value="UniProtKB-SubCell"/>
</dbReference>
<dbReference type="PRINTS" id="PR00853">
    <property type="entry name" value="XPGRADSUPER"/>
</dbReference>
<evidence type="ECO:0000256" key="5">
    <source>
        <dbReference type="ARBA" id="ARBA00022723"/>
    </source>
</evidence>
<evidence type="ECO:0000256" key="15">
    <source>
        <dbReference type="HAMAP-Rule" id="MF_03140"/>
    </source>
</evidence>
<evidence type="ECO:0000256" key="1">
    <source>
        <dbReference type="ARBA" id="ARBA00004173"/>
    </source>
</evidence>
<evidence type="ECO:0000313" key="20">
    <source>
        <dbReference type="EMBL" id="KXN69677.1"/>
    </source>
</evidence>
<dbReference type="AlphaFoldDB" id="A0A137P3T0"/>
<comment type="cofactor">
    <cofactor evidence="15">
        <name>Mg(2+)</name>
        <dbReference type="ChEBI" id="CHEBI:18420"/>
    </cofactor>
    <text evidence="15">Binds 2 magnesium ions per subunit. They probably participate in the reaction catalyzed by the enzyme. May bind an additional third magnesium ion after substrate binding.</text>
</comment>
<feature type="compositionally biased region" description="Basic and acidic residues" evidence="16">
    <location>
        <begin position="97"/>
        <end position="124"/>
    </location>
</feature>
<dbReference type="OrthoDB" id="1937206at2759"/>
<keyword evidence="9 15" id="KW-0269">Exonuclease</keyword>
<gene>
    <name evidence="20" type="ORF">CONCODRAFT_40325</name>
</gene>
<dbReference type="InterPro" id="IPR023426">
    <property type="entry name" value="Flap_endonuc"/>
</dbReference>
<protein>
    <recommendedName>
        <fullName evidence="15">Flap endonuclease 1</fullName>
        <shortName evidence="15">FEN-1</shortName>
        <ecNumber evidence="15">3.1.-.-</ecNumber>
    </recommendedName>
    <alternativeName>
        <fullName evidence="15">Flap structure-specific endonuclease 1</fullName>
    </alternativeName>
</protein>
<dbReference type="SUPFAM" id="SSF88723">
    <property type="entry name" value="PIN domain-like"/>
    <property type="match status" value="1"/>
</dbReference>
<keyword evidence="6 15" id="KW-0255">Endonuclease</keyword>
<keyword evidence="2 15" id="KW-0597">Phosphoprotein</keyword>
<dbReference type="SUPFAM" id="SSF47807">
    <property type="entry name" value="5' to 3' exonuclease, C-terminal subdomain"/>
    <property type="match status" value="1"/>
</dbReference>
<evidence type="ECO:0000256" key="6">
    <source>
        <dbReference type="ARBA" id="ARBA00022759"/>
    </source>
</evidence>
<evidence type="ECO:0000256" key="10">
    <source>
        <dbReference type="ARBA" id="ARBA00022842"/>
    </source>
</evidence>
<evidence type="ECO:0000256" key="12">
    <source>
        <dbReference type="ARBA" id="ARBA00023204"/>
    </source>
</evidence>
<dbReference type="FunFam" id="3.40.50.1010:FF:000003">
    <property type="entry name" value="Flap endonuclease 1"/>
    <property type="match status" value="1"/>
</dbReference>
<dbReference type="Pfam" id="PF00752">
    <property type="entry name" value="XPG_N"/>
    <property type="match status" value="1"/>
</dbReference>
<dbReference type="PANTHER" id="PTHR11081:SF9">
    <property type="entry name" value="FLAP ENDONUCLEASE 1"/>
    <property type="match status" value="1"/>
</dbReference>
<keyword evidence="3 15" id="KW-0235">DNA replication</keyword>
<evidence type="ECO:0000256" key="7">
    <source>
        <dbReference type="ARBA" id="ARBA00022763"/>
    </source>
</evidence>
<dbReference type="Gene3D" id="3.40.50.1010">
    <property type="entry name" value="5'-nuclease"/>
    <property type="match status" value="1"/>
</dbReference>
<dbReference type="SMART" id="SM00484">
    <property type="entry name" value="XPGI"/>
    <property type="match status" value="1"/>
</dbReference>
<keyword evidence="12 15" id="KW-0234">DNA repair</keyword>
<evidence type="ECO:0000313" key="21">
    <source>
        <dbReference type="Proteomes" id="UP000070444"/>
    </source>
</evidence>
<name>A0A137P3T0_CONC2</name>
<keyword evidence="8 15" id="KW-0378">Hydrolase</keyword>
<feature type="region of interest" description="Disordered" evidence="16">
    <location>
        <begin position="344"/>
        <end position="377"/>
    </location>
</feature>
<dbReference type="CDD" id="cd09907">
    <property type="entry name" value="H3TH_FEN1-Euk"/>
    <property type="match status" value="1"/>
</dbReference>
<comment type="subcellular location">
    <subcellularLocation>
        <location evidence="1 15">Mitochondrion</location>
    </subcellularLocation>
    <subcellularLocation>
        <location evidence="15">Nucleus</location>
        <location evidence="15">Nucleolus</location>
    </subcellularLocation>
    <subcellularLocation>
        <location evidence="15">Nucleus</location>
        <location evidence="15">Nucleoplasm</location>
    </subcellularLocation>
    <text evidence="15">Resides mostly in the nucleoli and relocalizes to the nucleoplasm upon DNA damage.</text>
</comment>
<reference evidence="20 21" key="1">
    <citation type="journal article" date="2015" name="Genome Biol. Evol.">
        <title>Phylogenomic analyses indicate that early fungi evolved digesting cell walls of algal ancestors of land plants.</title>
        <authorList>
            <person name="Chang Y."/>
            <person name="Wang S."/>
            <person name="Sekimoto S."/>
            <person name="Aerts A.L."/>
            <person name="Choi C."/>
            <person name="Clum A."/>
            <person name="LaButti K.M."/>
            <person name="Lindquist E.A."/>
            <person name="Yee Ngan C."/>
            <person name="Ohm R.A."/>
            <person name="Salamov A.A."/>
            <person name="Grigoriev I.V."/>
            <person name="Spatafora J.W."/>
            <person name="Berbee M.L."/>
        </authorList>
    </citation>
    <scope>NUCLEOTIDE SEQUENCE [LARGE SCALE GENOMIC DNA]</scope>
    <source>
        <strain evidence="20 21">NRRL 28638</strain>
    </source>
</reference>
<dbReference type="GO" id="GO:0008409">
    <property type="term" value="F:5'-3' exonuclease activity"/>
    <property type="evidence" value="ECO:0007669"/>
    <property type="project" value="UniProtKB-UniRule"/>
</dbReference>
<dbReference type="InterPro" id="IPR036279">
    <property type="entry name" value="5-3_exonuclease_C_sf"/>
</dbReference>
<accession>A0A137P3T0</accession>
<feature type="domain" description="XPG N-terminal" evidence="19">
    <location>
        <begin position="1"/>
        <end position="108"/>
    </location>
</feature>
<evidence type="ECO:0000259" key="18">
    <source>
        <dbReference type="SMART" id="SM00484"/>
    </source>
</evidence>
<dbReference type="Pfam" id="PF00867">
    <property type="entry name" value="XPG_I"/>
    <property type="match status" value="1"/>
</dbReference>
<feature type="domain" description="5'-3' exonuclease" evidence="17">
    <location>
        <begin position="29"/>
        <end position="309"/>
    </location>
</feature>
<keyword evidence="5 15" id="KW-0479">Metal-binding</keyword>
<dbReference type="PROSITE" id="PS00841">
    <property type="entry name" value="XPG_1"/>
    <property type="match status" value="1"/>
</dbReference>
<evidence type="ECO:0000259" key="19">
    <source>
        <dbReference type="SMART" id="SM00485"/>
    </source>
</evidence>
<keyword evidence="4 15" id="KW-0540">Nuclease</keyword>